<dbReference type="NCBIfam" id="NF033507">
    <property type="entry name" value="Loki-CTERM"/>
    <property type="match status" value="1"/>
</dbReference>
<dbReference type="InterPro" id="IPR001466">
    <property type="entry name" value="Beta-lactam-related"/>
</dbReference>
<dbReference type="PANTHER" id="PTHR43283">
    <property type="entry name" value="BETA-LACTAMASE-RELATED"/>
    <property type="match status" value="1"/>
</dbReference>
<dbReference type="InterPro" id="IPR012338">
    <property type="entry name" value="Beta-lactam/transpept-like"/>
</dbReference>
<dbReference type="PANTHER" id="PTHR43283:SF7">
    <property type="entry name" value="BETA-LACTAMASE-RELATED DOMAIN-CONTAINING PROTEIN"/>
    <property type="match status" value="1"/>
</dbReference>
<dbReference type="AlphaFoldDB" id="A0A0F9QS50"/>
<sequence length="424" mass="48094">MSRNLKAIVIGMSFISMFFVGLFPYYVVAQTPAGTWPDPDWTVRTPKSQDMNSSVIEEMYDFIYDNQSDFQSVMIVRNGYIIDENFLYYFQRSSSEIFKSQILDAYNQIRDDTKHAIWSCTKSVTSLLIGIAIEEGFIDNVDQTFFEIFPDKWKPSYGNETKKTISIEHLLTMTSGLNWSEPDDGFEDWPADGYTLDYILDKPLVHEPGTTFEYSTGHTELLSAIIQKRTGMKTSEFARQYLFEPIGIQASEWEWTEDAWQWGSGALTTISHGGFGIYMNPRAMARIGLLALNNGTWDDTQVVPEEWIDISSTSHVTEGLFAPGTEYGYLWWLSPEYYSASGLFGQRIIVIPEHDIVVVLTHEATADILLPEIDVIVTNYIIKAVLPPSTSKPAIPGYNLFLVMGIISVVAILITKKQRIQSNK</sequence>
<comment type="caution">
    <text evidence="3">The sequence shown here is derived from an EMBL/GenBank/DDBJ whole genome shotgun (WGS) entry which is preliminary data.</text>
</comment>
<accession>A0A0F9QS50</accession>
<gene>
    <name evidence="3" type="ORF">LCGC14_0684760</name>
</gene>
<feature type="transmembrane region" description="Helical" evidence="1">
    <location>
        <begin position="397"/>
        <end position="415"/>
    </location>
</feature>
<evidence type="ECO:0000259" key="2">
    <source>
        <dbReference type="Pfam" id="PF00144"/>
    </source>
</evidence>
<keyword evidence="1" id="KW-1133">Transmembrane helix</keyword>
<protein>
    <recommendedName>
        <fullName evidence="2">Beta-lactamase-related domain-containing protein</fullName>
    </recommendedName>
</protein>
<evidence type="ECO:0000313" key="3">
    <source>
        <dbReference type="EMBL" id="KKN45269.1"/>
    </source>
</evidence>
<dbReference type="InterPro" id="IPR050789">
    <property type="entry name" value="Diverse_Enzym_Activities"/>
</dbReference>
<feature type="transmembrane region" description="Helical" evidence="1">
    <location>
        <begin position="7"/>
        <end position="27"/>
    </location>
</feature>
<keyword evidence="1" id="KW-0812">Transmembrane</keyword>
<keyword evidence="1" id="KW-0472">Membrane</keyword>
<feature type="domain" description="Beta-lactamase-related" evidence="2">
    <location>
        <begin position="105"/>
        <end position="361"/>
    </location>
</feature>
<dbReference type="Pfam" id="PF00144">
    <property type="entry name" value="Beta-lactamase"/>
    <property type="match status" value="1"/>
</dbReference>
<dbReference type="SUPFAM" id="SSF56601">
    <property type="entry name" value="beta-lactamase/transpeptidase-like"/>
    <property type="match status" value="1"/>
</dbReference>
<reference evidence="3" key="1">
    <citation type="journal article" date="2015" name="Nature">
        <title>Complex archaea that bridge the gap between prokaryotes and eukaryotes.</title>
        <authorList>
            <person name="Spang A."/>
            <person name="Saw J.H."/>
            <person name="Jorgensen S.L."/>
            <person name="Zaremba-Niedzwiedzka K."/>
            <person name="Martijn J."/>
            <person name="Lind A.E."/>
            <person name="van Eijk R."/>
            <person name="Schleper C."/>
            <person name="Guy L."/>
            <person name="Ettema T.J."/>
        </authorList>
    </citation>
    <scope>NUCLEOTIDE SEQUENCE</scope>
</reference>
<evidence type="ECO:0000256" key="1">
    <source>
        <dbReference type="SAM" id="Phobius"/>
    </source>
</evidence>
<organism evidence="3">
    <name type="scientific">marine sediment metagenome</name>
    <dbReference type="NCBI Taxonomy" id="412755"/>
    <lineage>
        <taxon>unclassified sequences</taxon>
        <taxon>metagenomes</taxon>
        <taxon>ecological metagenomes</taxon>
    </lineage>
</organism>
<name>A0A0F9QS50_9ZZZZ</name>
<proteinExistence type="predicted"/>
<dbReference type="EMBL" id="LAZR01001400">
    <property type="protein sequence ID" value="KKN45269.1"/>
    <property type="molecule type" value="Genomic_DNA"/>
</dbReference>
<dbReference type="Gene3D" id="3.40.710.10">
    <property type="entry name" value="DD-peptidase/beta-lactamase superfamily"/>
    <property type="match status" value="1"/>
</dbReference>